<dbReference type="KEGG" id="mcb:Mycch_5179"/>
<name>I4BRF8_MYCCN</name>
<sequence>MRLTLSVHTSARAAHVRVANDLVYGCSDDLVGTVARLLTDRPGTRDLHLHFTDLAFCDSAGLSALLLVHRRSAIAGVRLHLDHRSAQLDRILDIAGLLEFLTARPSAVGTDHPPQPAGASSETEIG</sequence>
<dbReference type="CDD" id="cd07043">
    <property type="entry name" value="STAS_anti-anti-sigma_factors"/>
    <property type="match status" value="1"/>
</dbReference>
<keyword evidence="4" id="KW-1185">Reference proteome</keyword>
<evidence type="ECO:0000256" key="1">
    <source>
        <dbReference type="SAM" id="MobiDB-lite"/>
    </source>
</evidence>
<accession>I4BRF8</accession>
<dbReference type="PATRIC" id="fig|710421.3.peg.5163"/>
<protein>
    <recommendedName>
        <fullName evidence="2">STAS domain-containing protein</fullName>
    </recommendedName>
</protein>
<evidence type="ECO:0000259" key="2">
    <source>
        <dbReference type="PROSITE" id="PS50801"/>
    </source>
</evidence>
<dbReference type="InterPro" id="IPR036513">
    <property type="entry name" value="STAS_dom_sf"/>
</dbReference>
<gene>
    <name evidence="3" type="ordered locus">Mycch_5179</name>
</gene>
<evidence type="ECO:0000313" key="3">
    <source>
        <dbReference type="EMBL" id="AFM19865.1"/>
    </source>
</evidence>
<dbReference type="Proteomes" id="UP000006057">
    <property type="component" value="Chromosome"/>
</dbReference>
<dbReference type="Gene3D" id="3.30.750.24">
    <property type="entry name" value="STAS domain"/>
    <property type="match status" value="1"/>
</dbReference>
<dbReference type="AlphaFoldDB" id="I4BRF8"/>
<feature type="region of interest" description="Disordered" evidence="1">
    <location>
        <begin position="107"/>
        <end position="126"/>
    </location>
</feature>
<dbReference type="PROSITE" id="PS50801">
    <property type="entry name" value="STAS"/>
    <property type="match status" value="1"/>
</dbReference>
<dbReference type="STRING" id="710421.Mycch_5179"/>
<feature type="domain" description="STAS" evidence="2">
    <location>
        <begin position="3"/>
        <end position="101"/>
    </location>
</feature>
<proteinExistence type="predicted"/>
<evidence type="ECO:0000313" key="4">
    <source>
        <dbReference type="Proteomes" id="UP000006057"/>
    </source>
</evidence>
<dbReference type="OrthoDB" id="4249752at2"/>
<dbReference type="SUPFAM" id="SSF52091">
    <property type="entry name" value="SpoIIaa-like"/>
    <property type="match status" value="1"/>
</dbReference>
<organism evidence="3 4">
    <name type="scientific">Mycolicibacterium chubuense (strain NBB4)</name>
    <name type="common">Mycobacterium chubuense</name>
    <dbReference type="NCBI Taxonomy" id="710421"/>
    <lineage>
        <taxon>Bacteria</taxon>
        <taxon>Bacillati</taxon>
        <taxon>Actinomycetota</taxon>
        <taxon>Actinomycetes</taxon>
        <taxon>Mycobacteriales</taxon>
        <taxon>Mycobacteriaceae</taxon>
        <taxon>Mycolicibacterium</taxon>
    </lineage>
</organism>
<dbReference type="HOGENOM" id="CLU_115403_3_4_11"/>
<dbReference type="EMBL" id="CP003053">
    <property type="protein sequence ID" value="AFM19865.1"/>
    <property type="molecule type" value="Genomic_DNA"/>
</dbReference>
<dbReference type="eggNOG" id="COG1366">
    <property type="taxonomic scope" value="Bacteria"/>
</dbReference>
<dbReference type="RefSeq" id="WP_014818330.1">
    <property type="nucleotide sequence ID" value="NC_018027.1"/>
</dbReference>
<dbReference type="InterPro" id="IPR002645">
    <property type="entry name" value="STAS_dom"/>
</dbReference>
<dbReference type="Pfam" id="PF01740">
    <property type="entry name" value="STAS"/>
    <property type="match status" value="1"/>
</dbReference>
<reference evidence="3 4" key="1">
    <citation type="submission" date="2012-06" db="EMBL/GenBank/DDBJ databases">
        <title>Complete sequence of chromosome of Mycobacterium chubuense NBB4.</title>
        <authorList>
            <consortium name="US DOE Joint Genome Institute"/>
            <person name="Lucas S."/>
            <person name="Han J."/>
            <person name="Lapidus A."/>
            <person name="Cheng J.-F."/>
            <person name="Goodwin L."/>
            <person name="Pitluck S."/>
            <person name="Peters L."/>
            <person name="Mikhailova N."/>
            <person name="Teshima H."/>
            <person name="Detter J.C."/>
            <person name="Han C."/>
            <person name="Tapia R."/>
            <person name="Land M."/>
            <person name="Hauser L."/>
            <person name="Kyrpides N."/>
            <person name="Ivanova N."/>
            <person name="Pagani I."/>
            <person name="Mattes T."/>
            <person name="Holmes A."/>
            <person name="Rutledge P."/>
            <person name="Paulsen I."/>
            <person name="Coleman N."/>
            <person name="Woyke T."/>
        </authorList>
    </citation>
    <scope>NUCLEOTIDE SEQUENCE [LARGE SCALE GENOMIC DNA]</scope>
    <source>
        <strain evidence="3 4">NBB4</strain>
    </source>
</reference>